<dbReference type="EMBL" id="LSMT01000026">
    <property type="protein sequence ID" value="PFX32195.1"/>
    <property type="molecule type" value="Genomic_DNA"/>
</dbReference>
<accession>A0A2B4SUW0</accession>
<feature type="coiled-coil region" evidence="1">
    <location>
        <begin position="255"/>
        <end position="282"/>
    </location>
</feature>
<comment type="caution">
    <text evidence="2">The sequence shown here is derived from an EMBL/GenBank/DDBJ whole genome shotgun (WGS) entry which is preliminary data.</text>
</comment>
<name>A0A2B4SUW0_STYPI</name>
<sequence>MCELTLVSESIASLDFPACDFPACDNLSKEPLKMIKKKMAQHDSQLKRKDNPEDTIEETLDDDDSYVHTMDYRRKIVKQKTKRSTILRSRRRKKMSQRDSQVKDTDNLGVMFIKKMASHDSQLQEMDNLREKMKKNTAQIDSQLQKINNIGEMMLKKMAHCHSQLDEMNDRVENLEKKMALYNLQMKEMESLGELTKKMAQHDLLFIEMDNRAETREKQISEVDSMECLVEMIRKEMAHFISQLEEMDIRGGNVERKVEKQMEELNNRVEKMETDMVQHEFKI</sequence>
<organism evidence="2 3">
    <name type="scientific">Stylophora pistillata</name>
    <name type="common">Smooth cauliflower coral</name>
    <dbReference type="NCBI Taxonomy" id="50429"/>
    <lineage>
        <taxon>Eukaryota</taxon>
        <taxon>Metazoa</taxon>
        <taxon>Cnidaria</taxon>
        <taxon>Anthozoa</taxon>
        <taxon>Hexacorallia</taxon>
        <taxon>Scleractinia</taxon>
        <taxon>Astrocoeniina</taxon>
        <taxon>Pocilloporidae</taxon>
        <taxon>Stylophora</taxon>
    </lineage>
</organism>
<dbReference type="AlphaFoldDB" id="A0A2B4SUW0"/>
<evidence type="ECO:0000313" key="3">
    <source>
        <dbReference type="Proteomes" id="UP000225706"/>
    </source>
</evidence>
<evidence type="ECO:0000256" key="1">
    <source>
        <dbReference type="SAM" id="Coils"/>
    </source>
</evidence>
<feature type="coiled-coil region" evidence="1">
    <location>
        <begin position="116"/>
        <end position="192"/>
    </location>
</feature>
<reference evidence="3" key="1">
    <citation type="journal article" date="2017" name="bioRxiv">
        <title>Comparative analysis of the genomes of Stylophora pistillata and Acropora digitifera provides evidence for extensive differences between species of corals.</title>
        <authorList>
            <person name="Voolstra C.R."/>
            <person name="Li Y."/>
            <person name="Liew Y.J."/>
            <person name="Baumgarten S."/>
            <person name="Zoccola D."/>
            <person name="Flot J.-F."/>
            <person name="Tambutte S."/>
            <person name="Allemand D."/>
            <person name="Aranda M."/>
        </authorList>
    </citation>
    <scope>NUCLEOTIDE SEQUENCE [LARGE SCALE GENOMIC DNA]</scope>
</reference>
<proteinExistence type="predicted"/>
<protein>
    <submittedName>
        <fullName evidence="2">Uncharacterized protein</fullName>
    </submittedName>
</protein>
<dbReference type="Proteomes" id="UP000225706">
    <property type="component" value="Unassembled WGS sequence"/>
</dbReference>
<evidence type="ECO:0000313" key="2">
    <source>
        <dbReference type="EMBL" id="PFX32195.1"/>
    </source>
</evidence>
<gene>
    <name evidence="2" type="ORF">AWC38_SpisGene3016</name>
</gene>
<keyword evidence="3" id="KW-1185">Reference proteome</keyword>
<keyword evidence="1" id="KW-0175">Coiled coil</keyword>